<evidence type="ECO:0008006" key="3">
    <source>
        <dbReference type="Google" id="ProtNLM"/>
    </source>
</evidence>
<dbReference type="EMBL" id="CP001698">
    <property type="protein sequence ID" value="ADN01040.1"/>
    <property type="molecule type" value="Genomic_DNA"/>
</dbReference>
<dbReference type="AlphaFoldDB" id="E0RTY4"/>
<dbReference type="Proteomes" id="UP000001296">
    <property type="component" value="Chromosome"/>
</dbReference>
<organism evidence="1 2">
    <name type="scientific">Winmispira thermophila (strain ATCC 49972 / DSM 6192 / RI 19.B1)</name>
    <name type="common">Spirochaeta thermophila</name>
    <dbReference type="NCBI Taxonomy" id="665571"/>
    <lineage>
        <taxon>Bacteria</taxon>
        <taxon>Pseudomonadati</taxon>
        <taxon>Spirochaetota</taxon>
        <taxon>Spirochaetia</taxon>
        <taxon>Winmispirales</taxon>
        <taxon>Winmispiraceae</taxon>
        <taxon>Winmispira</taxon>
    </lineage>
</organism>
<sequence length="566" mass="66324">MKERVLIVVVLLVVGCGRWVGGEEVGGEGGGSVVRKEEGVWARVEGGIEGFLLGEGWEREPHRRMDLLYEGAVEGRYTGEGQREFLVAYRDYRVSPVNDSEVIWAVVSFRFGPWGIEGKVWEECYWDDRFIECELFVESSGLPVAETARVEGGRRLGPLWVVDVDMDGLEEIIEVWEHTQFRQSSLLVTGYNVLQKRWEREKSFDLSLEVVKEHGYGIGEVVIRPGRVKVYGGREGWEYEAYRGVRPYVEWVWDEEEGEWVEVERGYEEVEKEAYEAFVRRQEEEGERIWRREWERKMRFEWRWWEGLVKVMEGDAEWRVLKRAYPGVWEVNGEPEALPTWYRRFEGEGWGEGVWYLVKYKGRNKESYRVEEWYAVVRVEGDEVEVYDKVEVGGEKQVRWQPDGGGTLKGIWKGTLKGEGVGVEVEGGWYEGGMWVVDVDGDGKEELVDVGWHKEGKYTVDIIKWEGELKTRWRLPIPGYLVRRVKIEEGRIECGGVWMEEEETTVVVGEGPYVVWELKEGEWVKVEEGEEEWRGEEEVIVEFDNAFGLHLHHWVEIMRRIIEENY</sequence>
<dbReference type="PaxDb" id="665571-STHERM_c00640"/>
<name>E0RTY4_WINT6</name>
<dbReference type="RefSeq" id="WP_013312881.1">
    <property type="nucleotide sequence ID" value="NC_014484.1"/>
</dbReference>
<proteinExistence type="predicted"/>
<dbReference type="KEGG" id="sta:STHERM_c00640"/>
<reference evidence="1 2" key="2">
    <citation type="journal article" date="2010" name="J. Bacteriol.">
        <title>Genome sequence of the polysaccharide-degrading, thermophilic anaerobe Spirochaeta thermophila DSM 6192.</title>
        <authorList>
            <person name="Angelov A."/>
            <person name="Liebl S."/>
            <person name="Ballschmiter M."/>
            <person name="Bomeke M."/>
            <person name="Lehmann R."/>
            <person name="Liesegang H."/>
            <person name="Daniel R."/>
            <person name="Liebl W."/>
        </authorList>
    </citation>
    <scope>NUCLEOTIDE SEQUENCE [LARGE SCALE GENOMIC DNA]</scope>
    <source>
        <strain evidence="2">ATCC 49972 / DSM 6192 / RI 19.B1</strain>
    </source>
</reference>
<protein>
    <recommendedName>
        <fullName evidence="3">Lipoprotein</fullName>
    </recommendedName>
</protein>
<accession>E0RTY4</accession>
<evidence type="ECO:0000313" key="1">
    <source>
        <dbReference type="EMBL" id="ADN01040.1"/>
    </source>
</evidence>
<reference key="1">
    <citation type="submission" date="2009-08" db="EMBL/GenBank/DDBJ databases">
        <title>The genome sequence of Spirochaeta thermophila DSM6192.</title>
        <authorList>
            <person name="Angelov A."/>
            <person name="Mientus M."/>
            <person name="Wittenberg S."/>
            <person name="Lehmann R."/>
            <person name="Liesegang H."/>
            <person name="Daniel R."/>
            <person name="Liebl W."/>
        </authorList>
    </citation>
    <scope>NUCLEOTIDE SEQUENCE</scope>
    <source>
        <strain>DSM 6192</strain>
    </source>
</reference>
<dbReference type="HOGENOM" id="CLU_481371_0_0_12"/>
<dbReference type="PROSITE" id="PS51257">
    <property type="entry name" value="PROKAR_LIPOPROTEIN"/>
    <property type="match status" value="1"/>
</dbReference>
<evidence type="ECO:0000313" key="2">
    <source>
        <dbReference type="Proteomes" id="UP000001296"/>
    </source>
</evidence>
<gene>
    <name evidence="1" type="ordered locus">STHERM_c00640</name>
</gene>